<feature type="transmembrane region" description="Helical" evidence="10">
    <location>
        <begin position="204"/>
        <end position="226"/>
    </location>
</feature>
<evidence type="ECO:0000256" key="1">
    <source>
        <dbReference type="ARBA" id="ARBA00004477"/>
    </source>
</evidence>
<dbReference type="GeneID" id="34462013"/>
<proteinExistence type="inferred from homology"/>
<feature type="transmembrane region" description="Helical" evidence="10">
    <location>
        <begin position="109"/>
        <end position="129"/>
    </location>
</feature>
<reference evidence="12" key="1">
    <citation type="journal article" date="2017" name="Genome Biol.">
        <title>Comparative genomics reveals high biological diversity and specific adaptations in the industrially and medically important fungal genus Aspergillus.</title>
        <authorList>
            <person name="de Vries R.P."/>
            <person name="Riley R."/>
            <person name="Wiebenga A."/>
            <person name="Aguilar-Osorio G."/>
            <person name="Amillis S."/>
            <person name="Uchima C.A."/>
            <person name="Anderluh G."/>
            <person name="Asadollahi M."/>
            <person name="Askin M."/>
            <person name="Barry K."/>
            <person name="Battaglia E."/>
            <person name="Bayram O."/>
            <person name="Benocci T."/>
            <person name="Braus-Stromeyer S.A."/>
            <person name="Caldana C."/>
            <person name="Canovas D."/>
            <person name="Cerqueira G.C."/>
            <person name="Chen F."/>
            <person name="Chen W."/>
            <person name="Choi C."/>
            <person name="Clum A."/>
            <person name="Dos Santos R.A."/>
            <person name="Damasio A.R."/>
            <person name="Diallinas G."/>
            <person name="Emri T."/>
            <person name="Fekete E."/>
            <person name="Flipphi M."/>
            <person name="Freyberg S."/>
            <person name="Gallo A."/>
            <person name="Gournas C."/>
            <person name="Habgood R."/>
            <person name="Hainaut M."/>
            <person name="Harispe M.L."/>
            <person name="Henrissat B."/>
            <person name="Hilden K.S."/>
            <person name="Hope R."/>
            <person name="Hossain A."/>
            <person name="Karabika E."/>
            <person name="Karaffa L."/>
            <person name="Karanyi Z."/>
            <person name="Krasevec N."/>
            <person name="Kuo A."/>
            <person name="Kusch H."/>
            <person name="LaButti K."/>
            <person name="Lagendijk E.L."/>
            <person name="Lapidus A."/>
            <person name="Levasseur A."/>
            <person name="Lindquist E."/>
            <person name="Lipzen A."/>
            <person name="Logrieco A.F."/>
            <person name="MacCabe A."/>
            <person name="Maekelae M.R."/>
            <person name="Malavazi I."/>
            <person name="Melin P."/>
            <person name="Meyer V."/>
            <person name="Mielnichuk N."/>
            <person name="Miskei M."/>
            <person name="Molnar A.P."/>
            <person name="Mule G."/>
            <person name="Ngan C.Y."/>
            <person name="Orejas M."/>
            <person name="Orosz E."/>
            <person name="Ouedraogo J.P."/>
            <person name="Overkamp K.M."/>
            <person name="Park H.-S."/>
            <person name="Perrone G."/>
            <person name="Piumi F."/>
            <person name="Punt P.J."/>
            <person name="Ram A.F."/>
            <person name="Ramon A."/>
            <person name="Rauscher S."/>
            <person name="Record E."/>
            <person name="Riano-Pachon D.M."/>
            <person name="Robert V."/>
            <person name="Roehrig J."/>
            <person name="Ruller R."/>
            <person name="Salamov A."/>
            <person name="Salih N.S."/>
            <person name="Samson R.A."/>
            <person name="Sandor E."/>
            <person name="Sanguinetti M."/>
            <person name="Schuetze T."/>
            <person name="Sepcic K."/>
            <person name="Shelest E."/>
            <person name="Sherlock G."/>
            <person name="Sophianopoulou V."/>
            <person name="Squina F.M."/>
            <person name="Sun H."/>
            <person name="Susca A."/>
            <person name="Todd R.B."/>
            <person name="Tsang A."/>
            <person name="Unkles S.E."/>
            <person name="van de Wiele N."/>
            <person name="van Rossen-Uffink D."/>
            <person name="Oliveira J.V."/>
            <person name="Vesth T.C."/>
            <person name="Visser J."/>
            <person name="Yu J.-H."/>
            <person name="Zhou M."/>
            <person name="Andersen M.R."/>
            <person name="Archer D.B."/>
            <person name="Baker S.E."/>
            <person name="Benoit I."/>
            <person name="Brakhage A.A."/>
            <person name="Braus G.H."/>
            <person name="Fischer R."/>
            <person name="Frisvad J.C."/>
            <person name="Goldman G.H."/>
            <person name="Houbraken J."/>
            <person name="Oakley B."/>
            <person name="Pocsi I."/>
            <person name="Scazzocchio C."/>
            <person name="Seiboth B."/>
            <person name="vanKuyk P.A."/>
            <person name="Wortman J."/>
            <person name="Dyer P.S."/>
            <person name="Grigoriev I.V."/>
        </authorList>
    </citation>
    <scope>NUCLEOTIDE SEQUENCE [LARGE SCALE GENOMIC DNA]</scope>
    <source>
        <strain evidence="12">CBS 516.65</strain>
    </source>
</reference>
<evidence type="ECO:0000313" key="12">
    <source>
        <dbReference type="Proteomes" id="UP000184300"/>
    </source>
</evidence>
<comment type="pathway">
    <text evidence="2">Protein modification; protein glycosylation.</text>
</comment>
<comment type="function">
    <text evidence="9 10">Intramembrane glycolipid transporter that operates in the biosynthetic pathway of dolichol-linked oligosaccharides, the glycan precursors employed in protein asparagine (N)-glycosylation. The sequential addition of sugars to dolichol pyrophosphate produces dolichol-linked oligosaccharides containing fourteen sugars, including two GlcNAcs, nine mannoses and three glucoses. Once assembled, the oligosaccharide is transferred from the lipid to nascent proteins by oligosaccharyltransferases. The assembly of dolichol-linked oligosaccharides begins on the cytosolic side of the endoplasmic reticulum membrane and finishes in its lumen. RFT1 could mediate the translocation of the cytosolically oriented intermediate DolPP-GlcNAc2Man5, produced by ALG11, into the ER lumen where dolichol-linked oligosaccharides assembly continues. However, the intramembrane lipid transporter activity could not be confirmed in vitro.</text>
</comment>
<keyword evidence="12" id="KW-1185">Reference proteome</keyword>
<feature type="transmembrane region" description="Helical" evidence="10">
    <location>
        <begin position="177"/>
        <end position="198"/>
    </location>
</feature>
<evidence type="ECO:0000256" key="8">
    <source>
        <dbReference type="ARBA" id="ARBA00044793"/>
    </source>
</evidence>
<comment type="subcellular location">
    <subcellularLocation>
        <location evidence="1 10">Endoplasmic reticulum membrane</location>
        <topology evidence="1 10">Multi-pass membrane protein</topology>
    </subcellularLocation>
</comment>
<keyword evidence="4 10" id="KW-0812">Transmembrane</keyword>
<dbReference type="EMBL" id="KV878890">
    <property type="protein sequence ID" value="OJJ88028.1"/>
    <property type="molecule type" value="Genomic_DNA"/>
</dbReference>
<feature type="transmembrane region" description="Helical" evidence="10">
    <location>
        <begin position="141"/>
        <end position="165"/>
    </location>
</feature>
<feature type="transmembrane region" description="Helical" evidence="10">
    <location>
        <begin position="390"/>
        <end position="411"/>
    </location>
</feature>
<dbReference type="InterPro" id="IPR007594">
    <property type="entry name" value="RFT1"/>
</dbReference>
<feature type="transmembrane region" description="Helical" evidence="10">
    <location>
        <begin position="518"/>
        <end position="535"/>
    </location>
</feature>
<feature type="transmembrane region" description="Helical" evidence="10">
    <location>
        <begin position="48"/>
        <end position="67"/>
    </location>
</feature>
<dbReference type="OrthoDB" id="9979195at2759"/>
<dbReference type="RefSeq" id="XP_022404711.1">
    <property type="nucleotide sequence ID" value="XM_022545752.1"/>
</dbReference>
<evidence type="ECO:0000256" key="10">
    <source>
        <dbReference type="RuleBase" id="RU365067"/>
    </source>
</evidence>
<organism evidence="11 12">
    <name type="scientific">Aspergillus glaucus CBS 516.65</name>
    <dbReference type="NCBI Taxonomy" id="1160497"/>
    <lineage>
        <taxon>Eukaryota</taxon>
        <taxon>Fungi</taxon>
        <taxon>Dikarya</taxon>
        <taxon>Ascomycota</taxon>
        <taxon>Pezizomycotina</taxon>
        <taxon>Eurotiomycetes</taxon>
        <taxon>Eurotiomycetidae</taxon>
        <taxon>Eurotiales</taxon>
        <taxon>Aspergillaceae</taxon>
        <taxon>Aspergillus</taxon>
        <taxon>Aspergillus subgen. Aspergillus</taxon>
    </lineage>
</organism>
<dbReference type="Proteomes" id="UP000184300">
    <property type="component" value="Unassembled WGS sequence"/>
</dbReference>
<keyword evidence="5 10" id="KW-0256">Endoplasmic reticulum</keyword>
<dbReference type="PANTHER" id="PTHR13117:SF5">
    <property type="entry name" value="PROTEIN RFT1 HOMOLOG"/>
    <property type="match status" value="1"/>
</dbReference>
<feature type="transmembrane region" description="Helical" evidence="10">
    <location>
        <begin position="21"/>
        <end position="42"/>
    </location>
</feature>
<gene>
    <name evidence="11" type="ORF">ASPGLDRAFT_43129</name>
</gene>
<sequence>MAQPDKNRFGKMLRSSASGTAFLIMIQLTSRIITFIANQLILRKLSPAIVGIAAQLELYLTTILYFSRESIRVAIQRQPSRAVVDKAEHSGNREVGTGNSTASQSVVNISYLSFAMGLPMTMALAMFYVHFASEKVSETPYYHTSVVITGVASLLELGVEPFFAVVQQHMLYEKRALVEMPAAFVKSVVVCSTFIWASKTSFNVGIFPFALGHLCHSLVLIGGYAATMPSTARKGGFSFLPMRIKSSKRSRYLAGRFSYQLISLSANVFVQSAVKHILTQGDSMILAAMSSLEDQGIYSLASNYGGLVARIIFQPIEESSRTLFASLLNPGEVSAPDPSGLNVAKNHLVGILRAYGLLSVIVFPLTPSLVPRVLHLLGGHRWTSKQVDRLLMMYCYYIPFLAFNGITEAFVSSTASPLELRKQTGWMGAFSASFILAAYIFLKICNMGAQGLVWANIVNMAVRTVWSYVFIDSYLRRHQNGLALAEFSPRLCTQVAGILATSIMVSNPGSPNDNFHDIIRAIALNATYVILVLYLERAYFLQLCTKACHMAKSKFPTRNNNKNIMKN</sequence>
<keyword evidence="6 10" id="KW-1133">Transmembrane helix</keyword>
<evidence type="ECO:0000256" key="7">
    <source>
        <dbReference type="ARBA" id="ARBA00023136"/>
    </source>
</evidence>
<keyword evidence="10" id="KW-0813">Transport</keyword>
<dbReference type="GO" id="GO:0034203">
    <property type="term" value="P:glycolipid translocation"/>
    <property type="evidence" value="ECO:0007669"/>
    <property type="project" value="TreeGrafter"/>
</dbReference>
<comment type="similarity">
    <text evidence="3 10">Belongs to the RFT1 family.</text>
</comment>
<name>A0A1L9VVU3_ASPGL</name>
<evidence type="ECO:0000313" key="11">
    <source>
        <dbReference type="EMBL" id="OJJ88028.1"/>
    </source>
</evidence>
<evidence type="ECO:0000256" key="2">
    <source>
        <dbReference type="ARBA" id="ARBA00004922"/>
    </source>
</evidence>
<feature type="transmembrane region" description="Helical" evidence="10">
    <location>
        <begin position="423"/>
        <end position="442"/>
    </location>
</feature>
<dbReference type="PANTHER" id="PTHR13117">
    <property type="entry name" value="ENDOPLASMIC RETICULUM MULTISPAN TRANSMEMBRANE PROTEIN-RELATED"/>
    <property type="match status" value="1"/>
</dbReference>
<evidence type="ECO:0000256" key="6">
    <source>
        <dbReference type="ARBA" id="ARBA00022989"/>
    </source>
</evidence>
<dbReference type="STRING" id="1160497.A0A1L9VVU3"/>
<dbReference type="VEuPathDB" id="FungiDB:ASPGLDRAFT_43129"/>
<evidence type="ECO:0000256" key="5">
    <source>
        <dbReference type="ARBA" id="ARBA00022824"/>
    </source>
</evidence>
<dbReference type="Pfam" id="PF04506">
    <property type="entry name" value="Rft-1"/>
    <property type="match status" value="1"/>
</dbReference>
<evidence type="ECO:0000256" key="4">
    <source>
        <dbReference type="ARBA" id="ARBA00022692"/>
    </source>
</evidence>
<dbReference type="AlphaFoldDB" id="A0A1L9VVU3"/>
<evidence type="ECO:0000256" key="9">
    <source>
        <dbReference type="ARBA" id="ARBA00045912"/>
    </source>
</evidence>
<dbReference type="GO" id="GO:0006488">
    <property type="term" value="P:dolichol-linked oligosaccharide biosynthetic process"/>
    <property type="evidence" value="ECO:0007669"/>
    <property type="project" value="InterPro"/>
</dbReference>
<feature type="transmembrane region" description="Helical" evidence="10">
    <location>
        <begin position="351"/>
        <end position="370"/>
    </location>
</feature>
<dbReference type="GO" id="GO:0005789">
    <property type="term" value="C:endoplasmic reticulum membrane"/>
    <property type="evidence" value="ECO:0007669"/>
    <property type="project" value="UniProtKB-SubCell"/>
</dbReference>
<feature type="transmembrane region" description="Helical" evidence="10">
    <location>
        <begin position="454"/>
        <end position="475"/>
    </location>
</feature>
<evidence type="ECO:0000256" key="3">
    <source>
        <dbReference type="ARBA" id="ARBA00010288"/>
    </source>
</evidence>
<accession>A0A1L9VVU3</accession>
<protein>
    <recommendedName>
        <fullName evidence="8 10">Man(5)GlcNAc(2)-PP-dolichol translocation protein RFT1</fullName>
    </recommendedName>
</protein>
<keyword evidence="7 10" id="KW-0472">Membrane</keyword>